<dbReference type="InterPro" id="IPR043502">
    <property type="entry name" value="DNA/RNA_pol_sf"/>
</dbReference>
<dbReference type="InterPro" id="IPR030934">
    <property type="entry name" value="Intein_C"/>
</dbReference>
<feature type="domain" description="DNA-directed DNA polymerase family A palm" evidence="3">
    <location>
        <begin position="366"/>
        <end position="729"/>
    </location>
</feature>
<accession>A0A8S5QP41</accession>
<dbReference type="Gene3D" id="2.170.16.10">
    <property type="entry name" value="Hedgehog/Intein (Hint) domain"/>
    <property type="match status" value="1"/>
</dbReference>
<dbReference type="GO" id="GO:0006261">
    <property type="term" value="P:DNA-templated DNA replication"/>
    <property type="evidence" value="ECO:0007669"/>
    <property type="project" value="InterPro"/>
</dbReference>
<dbReference type="EMBL" id="BK015698">
    <property type="protein sequence ID" value="DAE20585.1"/>
    <property type="molecule type" value="Genomic_DNA"/>
</dbReference>
<evidence type="ECO:0000259" key="3">
    <source>
        <dbReference type="SMART" id="SM00482"/>
    </source>
</evidence>
<dbReference type="InterPro" id="IPR012337">
    <property type="entry name" value="RNaseH-like_sf"/>
</dbReference>
<evidence type="ECO:0000256" key="1">
    <source>
        <dbReference type="ARBA" id="ARBA00022705"/>
    </source>
</evidence>
<dbReference type="GO" id="GO:0039693">
    <property type="term" value="P:viral DNA genome replication"/>
    <property type="evidence" value="ECO:0007669"/>
    <property type="project" value="UniProtKB-KW"/>
</dbReference>
<dbReference type="SUPFAM" id="SSF56672">
    <property type="entry name" value="DNA/RNA polymerases"/>
    <property type="match status" value="1"/>
</dbReference>
<sequence>MRFMSIDIETYSDIDINKAGVYRYVDTDAFKILLFAYSVDGGPVQLIDLTRGDSIPNEIVNALSDKSVTKWAYNANFERVALSRFLGMPTGQYLDPESWKCSMVWAATLGLPMGLAKVGEVLALDKQKMSEGRGLIYKFCKPDKKTGQRVMPDEFPDDWETFRRYNIIDVETEMGIQKMISPFPCSDELWQEYWTDQRINDRGVEVDLTLARNAVAMDAEISENLMEKMRSLTGIDNPRSTSQLDMWLREHGCDMVSLGKKDVAQVIEETDDPLIRKVLSLRLLISKSSVKKYTKMLDATCSDGRARGMFQFYGAMRTGRFAGRLLQLQNLPQNHIENIGLVRELARRGDLDALSVMFDSVPDILSQLIRTAFVSREGSRFIVADFSAIEARVIAWLAGEEWRMKAFAEGKDIYCASASAMFGVPVVKHGINGELRQKGKVAELACIAEGQLVLTNQGEKPIETVTTDDLVWDGEHWVAHEGVIYKGIRTVYTYQGLTATLDHKVFLNDSSKPVMLQEAVAYRKDLKDATREKKEIDKRKECSVATAKVYDIMNAGPHHRYTVSGKLVHNCGYGGSVGALKAFGADKMGLTETEMQSIVDNWRASSPRIVQLWWDVDRAIKQTLEDGTTHRTHGLMFSLQKGILFIRLPSGRSLAYVKPRLIDGKITYEGVSSNKGWARLESYGPKFVENITQAISRDLLLNAMKQVGPDARICMHIHDELVIEADSSVKLDDICKKMAQVPEWAEGLLLRADGYETKFYLKD</sequence>
<dbReference type="Pfam" id="PF00476">
    <property type="entry name" value="DNA_pol_A"/>
    <property type="match status" value="1"/>
</dbReference>
<dbReference type="InterPro" id="IPR002298">
    <property type="entry name" value="DNA_polymerase_A"/>
</dbReference>
<dbReference type="InterPro" id="IPR001098">
    <property type="entry name" value="DNA-dir_DNA_pol_A_palm_dom"/>
</dbReference>
<dbReference type="Gene3D" id="1.10.150.20">
    <property type="entry name" value="5' to 3' exonuclease, C-terminal subdomain"/>
    <property type="match status" value="1"/>
</dbReference>
<protein>
    <submittedName>
        <fullName evidence="4">DNA polymerase I</fullName>
    </submittedName>
</protein>
<evidence type="ECO:0000313" key="4">
    <source>
        <dbReference type="EMBL" id="DAE20585.1"/>
    </source>
</evidence>
<dbReference type="GO" id="GO:0003677">
    <property type="term" value="F:DNA binding"/>
    <property type="evidence" value="ECO:0007669"/>
    <property type="project" value="InterPro"/>
</dbReference>
<dbReference type="GO" id="GO:0006302">
    <property type="term" value="P:double-strand break repair"/>
    <property type="evidence" value="ECO:0007669"/>
    <property type="project" value="TreeGrafter"/>
</dbReference>
<name>A0A8S5QP41_9CAUD</name>
<keyword evidence="1" id="KW-0235">DNA replication</keyword>
<reference evidence="4" key="1">
    <citation type="journal article" date="2021" name="Proc. Natl. Acad. Sci. U.S.A.">
        <title>A Catalog of Tens of Thousands of Viruses from Human Metagenomes Reveals Hidden Associations with Chronic Diseases.</title>
        <authorList>
            <person name="Tisza M.J."/>
            <person name="Buck C.B."/>
        </authorList>
    </citation>
    <scope>NUCLEOTIDE SEQUENCE</scope>
    <source>
        <strain evidence="4">CtJ3t72</strain>
    </source>
</reference>
<organism evidence="4">
    <name type="scientific">Siphoviridae sp. ctJ3t72</name>
    <dbReference type="NCBI Taxonomy" id="2826240"/>
    <lineage>
        <taxon>Viruses</taxon>
        <taxon>Duplodnaviria</taxon>
        <taxon>Heunggongvirae</taxon>
        <taxon>Uroviricota</taxon>
        <taxon>Caudoviricetes</taxon>
    </lineage>
</organism>
<dbReference type="PROSITE" id="PS50818">
    <property type="entry name" value="INTEIN_C_TER"/>
    <property type="match status" value="1"/>
</dbReference>
<dbReference type="InterPro" id="IPR036844">
    <property type="entry name" value="Hint_dom_sf"/>
</dbReference>
<dbReference type="Gene3D" id="3.30.70.370">
    <property type="match status" value="1"/>
</dbReference>
<dbReference type="SUPFAM" id="SSF51294">
    <property type="entry name" value="Hedgehog/intein (Hint) domain"/>
    <property type="match status" value="1"/>
</dbReference>
<dbReference type="SMART" id="SM00482">
    <property type="entry name" value="POLAc"/>
    <property type="match status" value="1"/>
</dbReference>
<dbReference type="PANTHER" id="PTHR10133">
    <property type="entry name" value="DNA POLYMERASE I"/>
    <property type="match status" value="1"/>
</dbReference>
<dbReference type="GO" id="GO:0003887">
    <property type="term" value="F:DNA-directed DNA polymerase activity"/>
    <property type="evidence" value="ECO:0007669"/>
    <property type="project" value="InterPro"/>
</dbReference>
<dbReference type="CDD" id="cd00081">
    <property type="entry name" value="Hint"/>
    <property type="match status" value="1"/>
</dbReference>
<keyword evidence="2" id="KW-1194">Viral DNA replication</keyword>
<dbReference type="SUPFAM" id="SSF53098">
    <property type="entry name" value="Ribonuclease H-like"/>
    <property type="match status" value="1"/>
</dbReference>
<proteinExistence type="predicted"/>
<evidence type="ECO:0000256" key="2">
    <source>
        <dbReference type="ARBA" id="ARBA00023109"/>
    </source>
</evidence>
<dbReference type="PANTHER" id="PTHR10133:SF27">
    <property type="entry name" value="DNA POLYMERASE NU"/>
    <property type="match status" value="1"/>
</dbReference>